<dbReference type="EMBL" id="JAZDUA010000452">
    <property type="protein sequence ID" value="KAK7792366.1"/>
    <property type="molecule type" value="Genomic_DNA"/>
</dbReference>
<keyword evidence="3" id="KW-1185">Reference proteome</keyword>
<reference evidence="2 3" key="1">
    <citation type="submission" date="2024-03" db="EMBL/GenBank/DDBJ databases">
        <title>The genome assembly and annotation of the cricket Gryllus longicercus Weissman &amp; Gray.</title>
        <authorList>
            <person name="Szrajer S."/>
            <person name="Gray D."/>
            <person name="Ylla G."/>
        </authorList>
    </citation>
    <scope>NUCLEOTIDE SEQUENCE [LARGE SCALE GENOMIC DNA]</scope>
    <source>
        <strain evidence="2">DAG 2021-001</strain>
        <tissue evidence="2">Whole body minus gut</tissue>
    </source>
</reference>
<evidence type="ECO:0000313" key="2">
    <source>
        <dbReference type="EMBL" id="KAK7792366.1"/>
    </source>
</evidence>
<organism evidence="2 3">
    <name type="scientific">Gryllus longicercus</name>
    <dbReference type="NCBI Taxonomy" id="2509291"/>
    <lineage>
        <taxon>Eukaryota</taxon>
        <taxon>Metazoa</taxon>
        <taxon>Ecdysozoa</taxon>
        <taxon>Arthropoda</taxon>
        <taxon>Hexapoda</taxon>
        <taxon>Insecta</taxon>
        <taxon>Pterygota</taxon>
        <taxon>Neoptera</taxon>
        <taxon>Polyneoptera</taxon>
        <taxon>Orthoptera</taxon>
        <taxon>Ensifera</taxon>
        <taxon>Gryllidea</taxon>
        <taxon>Grylloidea</taxon>
        <taxon>Gryllidae</taxon>
        <taxon>Gryllinae</taxon>
        <taxon>Gryllus</taxon>
    </lineage>
</organism>
<dbReference type="AlphaFoldDB" id="A0AAN9Z145"/>
<name>A0AAN9Z145_9ORTH</name>
<comment type="caution">
    <text evidence="2">The sequence shown here is derived from an EMBL/GenBank/DDBJ whole genome shotgun (WGS) entry which is preliminary data.</text>
</comment>
<accession>A0AAN9Z145</accession>
<evidence type="ECO:0000256" key="1">
    <source>
        <dbReference type="SAM" id="MobiDB-lite"/>
    </source>
</evidence>
<evidence type="ECO:0000313" key="3">
    <source>
        <dbReference type="Proteomes" id="UP001378592"/>
    </source>
</evidence>
<feature type="region of interest" description="Disordered" evidence="1">
    <location>
        <begin position="1"/>
        <end position="37"/>
    </location>
</feature>
<feature type="compositionally biased region" description="Basic and acidic residues" evidence="1">
    <location>
        <begin position="1"/>
        <end position="31"/>
    </location>
</feature>
<proteinExistence type="predicted"/>
<gene>
    <name evidence="2" type="ORF">R5R35_009966</name>
</gene>
<sequence>MQEIAMKERQPGGAGREGRGEVRRGGRDAVKQSETGRNAPGRVMVMVMVMVMAWVGRGGAGGAGRGSAAAAVCCWTATPAARRAAGMPGTRHCEAKRPRKNMIVTFHVIVLQ</sequence>
<protein>
    <submittedName>
        <fullName evidence="2">Uncharacterized protein</fullName>
    </submittedName>
</protein>
<dbReference type="Proteomes" id="UP001378592">
    <property type="component" value="Unassembled WGS sequence"/>
</dbReference>